<protein>
    <submittedName>
        <fullName evidence="2">Uncharacterized protein</fullName>
    </submittedName>
</protein>
<sequence>MELYYTGKYHEPRRVFADYNLRLDSRQDSEPSLIDYVKILLENTLRQPISFWPLRQPRTTKPHPEFFCRMFWDCDCGMEMHADVPLDRSDYMDFQFIETSKSWVNTLSNQELPVKFQIYFCAEGDCGRDVMTTIKSDNLTTDKALFQQLRNGYAEIRGWRLLFSLTHVHDIRFVRFWRGYYTRRRQEGNSFWNLFRNIEPFTSYAADLCDIKEESVPPIDDDEYSIPHRQPPSWLIRPMSRLAIMDHFSNPTGGRADTSDCLRYAMPKKLTPSTRSGLSELYGLHAEEAICPAKILIWGVVVHFACFCIGEYLPWWIVSVAYFGLVSGNIGSRVRRNRKYGDRYELVYLYN</sequence>
<accession>A0A6G1ME90</accession>
<comment type="caution">
    <text evidence="2">The sequence shown here is derived from an EMBL/GenBank/DDBJ whole genome shotgun (WGS) entry which is preliminary data.</text>
</comment>
<dbReference type="AlphaFoldDB" id="A0A6G1ME90"/>
<evidence type="ECO:0000313" key="4">
    <source>
        <dbReference type="Proteomes" id="UP000479691"/>
    </source>
</evidence>
<evidence type="ECO:0000256" key="1">
    <source>
        <dbReference type="SAM" id="Phobius"/>
    </source>
</evidence>
<dbReference type="EMBL" id="JAABOE010000009">
    <property type="protein sequence ID" value="KAF3189080.1"/>
    <property type="molecule type" value="Genomic_DNA"/>
</dbReference>
<keyword evidence="1" id="KW-1133">Transmembrane helix</keyword>
<evidence type="ECO:0000313" key="2">
    <source>
        <dbReference type="EMBL" id="KAF3189080.1"/>
    </source>
</evidence>
<feature type="transmembrane region" description="Helical" evidence="1">
    <location>
        <begin position="312"/>
        <end position="330"/>
    </location>
</feature>
<name>A0A6G1ME90_ORBOL</name>
<gene>
    <name evidence="3" type="ORF">TWF191_002705</name>
    <name evidence="2" type="ORF">TWF788_011201</name>
</gene>
<evidence type="ECO:0000313" key="5">
    <source>
        <dbReference type="Proteomes" id="UP000483672"/>
    </source>
</evidence>
<dbReference type="EMBL" id="WIPF01000016">
    <property type="protein sequence ID" value="KAF3228201.1"/>
    <property type="molecule type" value="Genomic_DNA"/>
</dbReference>
<evidence type="ECO:0000313" key="3">
    <source>
        <dbReference type="EMBL" id="KAF3228201.1"/>
    </source>
</evidence>
<reference evidence="4 5" key="1">
    <citation type="submission" date="2019-06" db="EMBL/GenBank/DDBJ databases">
        <authorList>
            <person name="Palmer J.M."/>
        </authorList>
    </citation>
    <scope>NUCLEOTIDE SEQUENCE [LARGE SCALE GENOMIC DNA]</scope>
    <source>
        <strain evidence="3 5">TWF191</strain>
        <strain evidence="2 4">TWF788</strain>
    </source>
</reference>
<keyword evidence="1" id="KW-0812">Transmembrane</keyword>
<organism evidence="2 4">
    <name type="scientific">Orbilia oligospora</name>
    <name type="common">Nematode-trapping fungus</name>
    <name type="synonym">Arthrobotrys oligospora</name>
    <dbReference type="NCBI Taxonomy" id="2813651"/>
    <lineage>
        <taxon>Eukaryota</taxon>
        <taxon>Fungi</taxon>
        <taxon>Dikarya</taxon>
        <taxon>Ascomycota</taxon>
        <taxon>Pezizomycotina</taxon>
        <taxon>Orbiliomycetes</taxon>
        <taxon>Orbiliales</taxon>
        <taxon>Orbiliaceae</taxon>
        <taxon>Orbilia</taxon>
    </lineage>
</organism>
<dbReference type="Proteomes" id="UP000479691">
    <property type="component" value="Unassembled WGS sequence"/>
</dbReference>
<dbReference type="Proteomes" id="UP000483672">
    <property type="component" value="Unassembled WGS sequence"/>
</dbReference>
<keyword evidence="1" id="KW-0472">Membrane</keyword>
<proteinExistence type="predicted"/>